<proteinExistence type="predicted"/>
<dbReference type="Proteomes" id="UP000887580">
    <property type="component" value="Unplaced"/>
</dbReference>
<protein>
    <submittedName>
        <fullName evidence="2">Adenylate kinase isoenzyme 6 homolog</fullName>
    </submittedName>
</protein>
<reference evidence="2" key="1">
    <citation type="submission" date="2022-11" db="UniProtKB">
        <authorList>
            <consortium name="WormBaseParasite"/>
        </authorList>
    </citation>
    <scope>IDENTIFICATION</scope>
</reference>
<evidence type="ECO:0000313" key="2">
    <source>
        <dbReference type="WBParaSite" id="PS1159_v2.g15826.t1"/>
    </source>
</evidence>
<evidence type="ECO:0000313" key="1">
    <source>
        <dbReference type="Proteomes" id="UP000887580"/>
    </source>
</evidence>
<sequence>MSTVGNRKKPNILITGSPGVGKSAVAQKVANTLGFTLVNVSQVAIENEFIESYDEGVDSFNLDEDRLLDYLETGLGSHDGGIIVEYHACELFPERWFDIVIILRCDNTVLFDRLTSRGYSEQKIKENVECEIFGTIAEEAHESYPKAAVHELPNNNEAELEENVQNIMCKMWESIRYGVRWIPLQKFALASRAINLKNVEKVHISLDPFHPNNNSLRYFWHVITTTKVRMTNPTLKVTTEIRTDGKGPFFVADLADKKKIIFKTDGMEPMDVVMRFNRLLGNPELGNSGLRKIPE</sequence>
<accession>A0AC35FDZ0</accession>
<name>A0AC35FDZ0_9BILA</name>
<dbReference type="WBParaSite" id="PS1159_v2.g15826.t1">
    <property type="protein sequence ID" value="PS1159_v2.g15826.t1"/>
    <property type="gene ID" value="PS1159_v2.g15826"/>
</dbReference>
<organism evidence="1 2">
    <name type="scientific">Panagrolaimus sp. PS1159</name>
    <dbReference type="NCBI Taxonomy" id="55785"/>
    <lineage>
        <taxon>Eukaryota</taxon>
        <taxon>Metazoa</taxon>
        <taxon>Ecdysozoa</taxon>
        <taxon>Nematoda</taxon>
        <taxon>Chromadorea</taxon>
        <taxon>Rhabditida</taxon>
        <taxon>Tylenchina</taxon>
        <taxon>Panagrolaimomorpha</taxon>
        <taxon>Panagrolaimoidea</taxon>
        <taxon>Panagrolaimidae</taxon>
        <taxon>Panagrolaimus</taxon>
    </lineage>
</organism>